<dbReference type="PANTHER" id="PTHR35201:SF4">
    <property type="entry name" value="BETA-PINACENE SYNTHASE-RELATED"/>
    <property type="match status" value="1"/>
</dbReference>
<accession>A0A0K6FX52</accession>
<keyword evidence="3 6" id="KW-0479">Metal-binding</keyword>
<comment type="similarity">
    <text evidence="2 6">Belongs to the terpene synthase family.</text>
</comment>
<comment type="cofactor">
    <cofactor evidence="1 6">
        <name>Mg(2+)</name>
        <dbReference type="ChEBI" id="CHEBI:18420"/>
    </cofactor>
</comment>
<sequence>MADLGEFKLEGLKRAVDTTMDVLRNPDDVQPELKIAATLHSFFNRMRRNGSPTAIRHFVEATESYTRAITQEMIHKHAGHIQTFEEYRKYRPDTSAVKIALATLEYAHGIDIPDEVLHNPIISELTLAGNEILTWANDIYSFRLALQDAVDYVNQLIEKRVQDYLATRAKLPSFGAHLDDEVARYVKGVEYSIQACIDWSLMTTRYFGTDVAAVKETGVVNVVLNPEVKLGELAHGGHESE</sequence>
<dbReference type="InterPro" id="IPR008949">
    <property type="entry name" value="Isoprenoid_synthase_dom_sf"/>
</dbReference>
<evidence type="ECO:0000256" key="4">
    <source>
        <dbReference type="ARBA" id="ARBA00022842"/>
    </source>
</evidence>
<evidence type="ECO:0000256" key="1">
    <source>
        <dbReference type="ARBA" id="ARBA00001946"/>
    </source>
</evidence>
<dbReference type="GO" id="GO:0010333">
    <property type="term" value="F:terpene synthase activity"/>
    <property type="evidence" value="ECO:0007669"/>
    <property type="project" value="InterPro"/>
</dbReference>
<dbReference type="GO" id="GO:0046872">
    <property type="term" value="F:metal ion binding"/>
    <property type="evidence" value="ECO:0007669"/>
    <property type="project" value="UniProtKB-KW"/>
</dbReference>
<keyword evidence="8" id="KW-1185">Reference proteome</keyword>
<dbReference type="EC" id="4.2.3.-" evidence="6"/>
<dbReference type="Pfam" id="PF19086">
    <property type="entry name" value="Terpene_syn_C_2"/>
    <property type="match status" value="1"/>
</dbReference>
<reference evidence="7 8" key="1">
    <citation type="submission" date="2015-07" db="EMBL/GenBank/DDBJ databases">
        <authorList>
            <person name="Noorani M."/>
        </authorList>
    </citation>
    <scope>NUCLEOTIDE SEQUENCE [LARGE SCALE GENOMIC DNA]</scope>
    <source>
        <strain evidence="7">BBA 69670</strain>
    </source>
</reference>
<dbReference type="SUPFAM" id="SSF48576">
    <property type="entry name" value="Terpenoid synthases"/>
    <property type="match status" value="1"/>
</dbReference>
<evidence type="ECO:0000256" key="5">
    <source>
        <dbReference type="ARBA" id="ARBA00023239"/>
    </source>
</evidence>
<dbReference type="EMBL" id="CYGV01001180">
    <property type="protein sequence ID" value="CUA70567.1"/>
    <property type="molecule type" value="Genomic_DNA"/>
</dbReference>
<dbReference type="Gene3D" id="1.10.600.10">
    <property type="entry name" value="Farnesyl Diphosphate Synthase"/>
    <property type="match status" value="1"/>
</dbReference>
<evidence type="ECO:0000256" key="6">
    <source>
        <dbReference type="RuleBase" id="RU366034"/>
    </source>
</evidence>
<name>A0A0K6FX52_9AGAM</name>
<dbReference type="Proteomes" id="UP000044841">
    <property type="component" value="Unassembled WGS sequence"/>
</dbReference>
<evidence type="ECO:0000313" key="7">
    <source>
        <dbReference type="EMBL" id="CUA70567.1"/>
    </source>
</evidence>
<evidence type="ECO:0000313" key="8">
    <source>
        <dbReference type="Proteomes" id="UP000044841"/>
    </source>
</evidence>
<keyword evidence="4 6" id="KW-0460">Magnesium</keyword>
<dbReference type="PANTHER" id="PTHR35201">
    <property type="entry name" value="TERPENE SYNTHASE"/>
    <property type="match status" value="1"/>
</dbReference>
<protein>
    <recommendedName>
        <fullName evidence="6">Terpene synthase</fullName>
        <ecNumber evidence="6">4.2.3.-</ecNumber>
    </recommendedName>
</protein>
<gene>
    <name evidence="7" type="ORF">RSOLAG22IIIB_08982</name>
</gene>
<keyword evidence="5 6" id="KW-0456">Lyase</keyword>
<proteinExistence type="inferred from homology"/>
<evidence type="ECO:0000256" key="3">
    <source>
        <dbReference type="ARBA" id="ARBA00022723"/>
    </source>
</evidence>
<dbReference type="AlphaFoldDB" id="A0A0K6FX52"/>
<dbReference type="GO" id="GO:0008299">
    <property type="term" value="P:isoprenoid biosynthetic process"/>
    <property type="evidence" value="ECO:0007669"/>
    <property type="project" value="UniProtKB-ARBA"/>
</dbReference>
<organism evidence="7 8">
    <name type="scientific">Rhizoctonia solani</name>
    <dbReference type="NCBI Taxonomy" id="456999"/>
    <lineage>
        <taxon>Eukaryota</taxon>
        <taxon>Fungi</taxon>
        <taxon>Dikarya</taxon>
        <taxon>Basidiomycota</taxon>
        <taxon>Agaricomycotina</taxon>
        <taxon>Agaricomycetes</taxon>
        <taxon>Cantharellales</taxon>
        <taxon>Ceratobasidiaceae</taxon>
        <taxon>Rhizoctonia</taxon>
    </lineage>
</organism>
<evidence type="ECO:0000256" key="2">
    <source>
        <dbReference type="ARBA" id="ARBA00006333"/>
    </source>
</evidence>
<dbReference type="InterPro" id="IPR034686">
    <property type="entry name" value="Terpene_cyclase-like_2"/>
</dbReference>